<organism evidence="3 4">
    <name type="scientific">Candidatus Woesebacteria bacterium GW2011_GWB1_38_8b</name>
    <dbReference type="NCBI Taxonomy" id="1618571"/>
    <lineage>
        <taxon>Bacteria</taxon>
        <taxon>Candidatus Woeseibacteriota</taxon>
    </lineage>
</organism>
<protein>
    <submittedName>
        <fullName evidence="3">Uncharacterized protein</fullName>
    </submittedName>
</protein>
<keyword evidence="2" id="KW-1133">Transmembrane helix</keyword>
<evidence type="ECO:0000313" key="3">
    <source>
        <dbReference type="EMBL" id="KKQ87461.1"/>
    </source>
</evidence>
<feature type="region of interest" description="Disordered" evidence="1">
    <location>
        <begin position="201"/>
        <end position="220"/>
    </location>
</feature>
<dbReference type="Proteomes" id="UP000033944">
    <property type="component" value="Unassembled WGS sequence"/>
</dbReference>
<evidence type="ECO:0000256" key="1">
    <source>
        <dbReference type="SAM" id="MobiDB-lite"/>
    </source>
</evidence>
<dbReference type="EMBL" id="LBVN01000006">
    <property type="protein sequence ID" value="KKQ87461.1"/>
    <property type="molecule type" value="Genomic_DNA"/>
</dbReference>
<evidence type="ECO:0000256" key="2">
    <source>
        <dbReference type="SAM" id="Phobius"/>
    </source>
</evidence>
<evidence type="ECO:0000313" key="4">
    <source>
        <dbReference type="Proteomes" id="UP000033944"/>
    </source>
</evidence>
<feature type="transmembrane region" description="Helical" evidence="2">
    <location>
        <begin position="12"/>
        <end position="29"/>
    </location>
</feature>
<name>A0A0G0PDU7_9BACT</name>
<sequence length="220" mass="25243">MNYLLKRHGFKFFELVLVAASLIIAITVIRNSTNFFPKAYSKSTLTHTFKSGWNLVSIPFREYSAEGLCANYNFEEVARWNGETWERYSCIDLGPANFTITPYKAFFVKQLSDSYPVTFMGKQERFSFKMTPGWNSFYVAAKFQNYKLASDLCSKSPQQGFEITQVARWVFNEWNIHTCGVPFNDFPIMKGENYFLKTSVPGSTDSTEGTNPSMMLVTPE</sequence>
<reference evidence="3 4" key="1">
    <citation type="journal article" date="2015" name="Nature">
        <title>rRNA introns, odd ribosomes, and small enigmatic genomes across a large radiation of phyla.</title>
        <authorList>
            <person name="Brown C.T."/>
            <person name="Hug L.A."/>
            <person name="Thomas B.C."/>
            <person name="Sharon I."/>
            <person name="Castelle C.J."/>
            <person name="Singh A."/>
            <person name="Wilkins M.J."/>
            <person name="Williams K.H."/>
            <person name="Banfield J.F."/>
        </authorList>
    </citation>
    <scope>NUCLEOTIDE SEQUENCE [LARGE SCALE GENOMIC DNA]</scope>
</reference>
<keyword evidence="2" id="KW-0812">Transmembrane</keyword>
<keyword evidence="2" id="KW-0472">Membrane</keyword>
<accession>A0A0G0PDU7</accession>
<proteinExistence type="predicted"/>
<comment type="caution">
    <text evidence="3">The sequence shown here is derived from an EMBL/GenBank/DDBJ whole genome shotgun (WGS) entry which is preliminary data.</text>
</comment>
<gene>
    <name evidence="3" type="ORF">UT10_C0006G0020</name>
</gene>
<dbReference type="AlphaFoldDB" id="A0A0G0PDU7"/>
<feature type="compositionally biased region" description="Polar residues" evidence="1">
    <location>
        <begin position="201"/>
        <end position="213"/>
    </location>
</feature>